<feature type="non-terminal residue" evidence="2">
    <location>
        <position position="66"/>
    </location>
</feature>
<feature type="transmembrane region" description="Helical" evidence="1">
    <location>
        <begin position="45"/>
        <end position="65"/>
    </location>
</feature>
<keyword evidence="3" id="KW-1185">Reference proteome</keyword>
<reference evidence="2" key="2">
    <citation type="submission" date="2023-04" db="EMBL/GenBank/DDBJ databases">
        <authorList>
            <person name="Bu L."/>
            <person name="Lu L."/>
            <person name="Laidemitt M.R."/>
            <person name="Zhang S.M."/>
            <person name="Mutuku M."/>
            <person name="Mkoji G."/>
            <person name="Steinauer M."/>
            <person name="Loker E.S."/>
        </authorList>
    </citation>
    <scope>NUCLEOTIDE SEQUENCE</scope>
    <source>
        <strain evidence="2">KasaAsao</strain>
        <tissue evidence="2">Whole Snail</tissue>
    </source>
</reference>
<evidence type="ECO:0000256" key="1">
    <source>
        <dbReference type="SAM" id="Phobius"/>
    </source>
</evidence>
<evidence type="ECO:0000313" key="2">
    <source>
        <dbReference type="EMBL" id="KAK0049836.1"/>
    </source>
</evidence>
<gene>
    <name evidence="2" type="ORF">Bpfe_020728</name>
</gene>
<keyword evidence="1" id="KW-0472">Membrane</keyword>
<dbReference type="AlphaFoldDB" id="A0AAD8F4B6"/>
<sequence length="66" mass="7308">MTKRHTHRMTVRIIDFDICFAVLSVMGPSPAIVPRLRLHCHGFHGQLVVSATINVASVLSLFPALK</sequence>
<evidence type="ECO:0000313" key="3">
    <source>
        <dbReference type="Proteomes" id="UP001233172"/>
    </source>
</evidence>
<accession>A0AAD8F4B6</accession>
<reference evidence="2" key="1">
    <citation type="journal article" date="2023" name="PLoS Negl. Trop. Dis.">
        <title>A genome sequence for Biomphalaria pfeifferi, the major vector snail for the human-infecting parasite Schistosoma mansoni.</title>
        <authorList>
            <person name="Bu L."/>
            <person name="Lu L."/>
            <person name="Laidemitt M.R."/>
            <person name="Zhang S.M."/>
            <person name="Mutuku M."/>
            <person name="Mkoji G."/>
            <person name="Steinauer M."/>
            <person name="Loker E.S."/>
        </authorList>
    </citation>
    <scope>NUCLEOTIDE SEQUENCE</scope>
    <source>
        <strain evidence="2">KasaAsao</strain>
    </source>
</reference>
<dbReference type="EMBL" id="JASAOG010000121">
    <property type="protein sequence ID" value="KAK0049836.1"/>
    <property type="molecule type" value="Genomic_DNA"/>
</dbReference>
<keyword evidence="1" id="KW-0812">Transmembrane</keyword>
<proteinExistence type="predicted"/>
<name>A0AAD8F4B6_BIOPF</name>
<feature type="transmembrane region" description="Helical" evidence="1">
    <location>
        <begin position="12"/>
        <end position="33"/>
    </location>
</feature>
<protein>
    <submittedName>
        <fullName evidence="2">Uncharacterized protein</fullName>
    </submittedName>
</protein>
<comment type="caution">
    <text evidence="2">The sequence shown here is derived from an EMBL/GenBank/DDBJ whole genome shotgun (WGS) entry which is preliminary data.</text>
</comment>
<keyword evidence="1" id="KW-1133">Transmembrane helix</keyword>
<organism evidence="2 3">
    <name type="scientific">Biomphalaria pfeifferi</name>
    <name type="common">Bloodfluke planorb</name>
    <name type="synonym">Freshwater snail</name>
    <dbReference type="NCBI Taxonomy" id="112525"/>
    <lineage>
        <taxon>Eukaryota</taxon>
        <taxon>Metazoa</taxon>
        <taxon>Spiralia</taxon>
        <taxon>Lophotrochozoa</taxon>
        <taxon>Mollusca</taxon>
        <taxon>Gastropoda</taxon>
        <taxon>Heterobranchia</taxon>
        <taxon>Euthyneura</taxon>
        <taxon>Panpulmonata</taxon>
        <taxon>Hygrophila</taxon>
        <taxon>Lymnaeoidea</taxon>
        <taxon>Planorbidae</taxon>
        <taxon>Biomphalaria</taxon>
    </lineage>
</organism>
<dbReference type="Proteomes" id="UP001233172">
    <property type="component" value="Unassembled WGS sequence"/>
</dbReference>